<dbReference type="AlphaFoldDB" id="A0ABD2MI65"/>
<keyword evidence="1" id="KW-0732">Signal</keyword>
<protein>
    <submittedName>
        <fullName evidence="2">Uncharacterized protein</fullName>
    </submittedName>
</protein>
<dbReference type="CDD" id="cd23992">
    <property type="entry name" value="PBP_GOBP"/>
    <property type="match status" value="1"/>
</dbReference>
<organism evidence="2 3">
    <name type="scientific">Cryptolaemus montrouzieri</name>
    <dbReference type="NCBI Taxonomy" id="559131"/>
    <lineage>
        <taxon>Eukaryota</taxon>
        <taxon>Metazoa</taxon>
        <taxon>Ecdysozoa</taxon>
        <taxon>Arthropoda</taxon>
        <taxon>Hexapoda</taxon>
        <taxon>Insecta</taxon>
        <taxon>Pterygota</taxon>
        <taxon>Neoptera</taxon>
        <taxon>Endopterygota</taxon>
        <taxon>Coleoptera</taxon>
        <taxon>Polyphaga</taxon>
        <taxon>Cucujiformia</taxon>
        <taxon>Coccinelloidea</taxon>
        <taxon>Coccinellidae</taxon>
        <taxon>Scymninae</taxon>
        <taxon>Scymnini</taxon>
        <taxon>Cryptolaemus</taxon>
    </lineage>
</organism>
<sequence>MYTLIFFSILCGVFYPIDGQNQDSQAMMAKVTSVLQKCSEETGATPNVITKIKLKQPVTTRQEKCMLFCTYRELKLQTPDGEFSLDVAISNLRNVAIEDSKLLDKLVEVYTKCSKIPFIEDPCEYATAIAICGITEAEKMGIDTSLLQ</sequence>
<name>A0ABD2MI65_9CUCU</name>
<dbReference type="SUPFAM" id="SSF47565">
    <property type="entry name" value="Insect pheromone/odorant-binding proteins"/>
    <property type="match status" value="1"/>
</dbReference>
<dbReference type="Proteomes" id="UP001516400">
    <property type="component" value="Unassembled WGS sequence"/>
</dbReference>
<evidence type="ECO:0000256" key="1">
    <source>
        <dbReference type="SAM" id="SignalP"/>
    </source>
</evidence>
<evidence type="ECO:0000313" key="3">
    <source>
        <dbReference type="Proteomes" id="UP001516400"/>
    </source>
</evidence>
<reference evidence="2 3" key="1">
    <citation type="journal article" date="2021" name="BMC Biol.">
        <title>Horizontally acquired antibacterial genes associated with adaptive radiation of ladybird beetles.</title>
        <authorList>
            <person name="Li H.S."/>
            <person name="Tang X.F."/>
            <person name="Huang Y.H."/>
            <person name="Xu Z.Y."/>
            <person name="Chen M.L."/>
            <person name="Du X.Y."/>
            <person name="Qiu B.Y."/>
            <person name="Chen P.T."/>
            <person name="Zhang W."/>
            <person name="Slipinski A."/>
            <person name="Escalona H.E."/>
            <person name="Waterhouse R.M."/>
            <person name="Zwick A."/>
            <person name="Pang H."/>
        </authorList>
    </citation>
    <scope>NUCLEOTIDE SEQUENCE [LARGE SCALE GENOMIC DNA]</scope>
    <source>
        <strain evidence="2">SYSU2018</strain>
    </source>
</reference>
<dbReference type="InterPro" id="IPR006170">
    <property type="entry name" value="PBP/GOBP"/>
</dbReference>
<dbReference type="EMBL" id="JABFTP020000001">
    <property type="protein sequence ID" value="KAL3265811.1"/>
    <property type="molecule type" value="Genomic_DNA"/>
</dbReference>
<comment type="caution">
    <text evidence="2">The sequence shown here is derived from an EMBL/GenBank/DDBJ whole genome shotgun (WGS) entry which is preliminary data.</text>
</comment>
<dbReference type="Pfam" id="PF01395">
    <property type="entry name" value="PBP_GOBP"/>
    <property type="match status" value="1"/>
</dbReference>
<evidence type="ECO:0000313" key="2">
    <source>
        <dbReference type="EMBL" id="KAL3265811.1"/>
    </source>
</evidence>
<gene>
    <name evidence="2" type="ORF">HHI36_010009</name>
</gene>
<feature type="signal peptide" evidence="1">
    <location>
        <begin position="1"/>
        <end position="19"/>
    </location>
</feature>
<dbReference type="SMART" id="SM00708">
    <property type="entry name" value="PhBP"/>
    <property type="match status" value="1"/>
</dbReference>
<accession>A0ABD2MI65</accession>
<feature type="chain" id="PRO_5044741156" evidence="1">
    <location>
        <begin position="20"/>
        <end position="148"/>
    </location>
</feature>
<keyword evidence="3" id="KW-1185">Reference proteome</keyword>
<dbReference type="Gene3D" id="1.10.238.20">
    <property type="entry name" value="Pheromone/general odorant binding protein domain"/>
    <property type="match status" value="1"/>
</dbReference>
<proteinExistence type="predicted"/>
<dbReference type="InterPro" id="IPR036728">
    <property type="entry name" value="PBP_GOBP_sf"/>
</dbReference>